<dbReference type="Proteomes" id="UP000654922">
    <property type="component" value="Unassembled WGS sequence"/>
</dbReference>
<keyword evidence="1" id="KW-0732">Signal</keyword>
<evidence type="ECO:0000256" key="1">
    <source>
        <dbReference type="SAM" id="SignalP"/>
    </source>
</evidence>
<feature type="chain" id="PRO_5034082961" evidence="1">
    <location>
        <begin position="19"/>
        <end position="404"/>
    </location>
</feature>
<evidence type="ECO:0000313" key="2">
    <source>
        <dbReference type="EMBL" id="KAF7172823.1"/>
    </source>
</evidence>
<feature type="signal peptide" evidence="1">
    <location>
        <begin position="1"/>
        <end position="18"/>
    </location>
</feature>
<dbReference type="InterPro" id="IPR011044">
    <property type="entry name" value="Quino_amine_DH_bsu"/>
</dbReference>
<dbReference type="AlphaFoldDB" id="A0A8H6QH11"/>
<accession>A0A8H6QH11</accession>
<proteinExistence type="predicted"/>
<dbReference type="SUPFAM" id="SSF50969">
    <property type="entry name" value="YVTN repeat-like/Quinoprotein amine dehydrogenase"/>
    <property type="match status" value="1"/>
</dbReference>
<dbReference type="OrthoDB" id="3592093at2759"/>
<protein>
    <submittedName>
        <fullName evidence="2">Uncharacterized protein</fullName>
    </submittedName>
</protein>
<evidence type="ECO:0000313" key="3">
    <source>
        <dbReference type="Proteomes" id="UP000654922"/>
    </source>
</evidence>
<gene>
    <name evidence="2" type="ORF">CNMCM5623_004952</name>
</gene>
<dbReference type="EMBL" id="JACBAE010001119">
    <property type="protein sequence ID" value="KAF7172823.1"/>
    <property type="molecule type" value="Genomic_DNA"/>
</dbReference>
<name>A0A8H6QH11_9EURO</name>
<comment type="caution">
    <text evidence="2">The sequence shown here is derived from an EMBL/GenBank/DDBJ whole genome shotgun (WGS) entry which is preliminary data.</text>
</comment>
<dbReference type="InterPro" id="IPR015943">
    <property type="entry name" value="WD40/YVTN_repeat-like_dom_sf"/>
</dbReference>
<dbReference type="Gene3D" id="2.130.10.10">
    <property type="entry name" value="YVTN repeat-like/Quinoprotein amine dehydrogenase"/>
    <property type="match status" value="2"/>
</dbReference>
<reference evidence="2" key="1">
    <citation type="submission" date="2020-06" db="EMBL/GenBank/DDBJ databases">
        <title>Draft genome sequences of strains closely related to Aspergillus parafelis and Aspergillus hiratsukae.</title>
        <authorList>
            <person name="Dos Santos R.A.C."/>
            <person name="Rivero-Menendez O."/>
            <person name="Steenwyk J.L."/>
            <person name="Mead M.E."/>
            <person name="Goldman G.H."/>
            <person name="Alastruey-Izquierdo A."/>
            <person name="Rokas A."/>
        </authorList>
    </citation>
    <scope>NUCLEOTIDE SEQUENCE</scope>
    <source>
        <strain evidence="2">CNM-CM5623</strain>
    </source>
</reference>
<sequence>MRFNSPLLLFSNVAFVSGLSYQLASTIPWSPKNATSVDQSVVYNGTYYLADRTNKAVHVIDLASSKETTAITGFKGLVMTNNKSDSSVSGPDGLVVLPNRNELYVGDGDGSVKVVNLMNHTIVASIDTGSQKRADEFAYDPTTQTIVVTNPNDKPPFVTIISAKNRNVTGKIVFNNADGLEQPAFNSVNGRFYVSVPSTDANPGGEIAELDVAAMNITKVIPVTECVPAGIVFGPNQNLFVGCSQDQILTYGVAYSLVLDISNGKVIGNISGVAGIDQVAYDPSVLLYYASAYQNLAGANKSGSPMPQLAIVDAKTNTLLQTLKTDNVTAHSVAVDPVTNQVVVPLSKAGIEVYTLSMANASSPNSSATASAAVPSQTGAGAINHAYGPFLGLVTLTVAGMLLL</sequence>
<organism evidence="2 3">
    <name type="scientific">Aspergillus felis</name>
    <dbReference type="NCBI Taxonomy" id="1287682"/>
    <lineage>
        <taxon>Eukaryota</taxon>
        <taxon>Fungi</taxon>
        <taxon>Dikarya</taxon>
        <taxon>Ascomycota</taxon>
        <taxon>Pezizomycotina</taxon>
        <taxon>Eurotiomycetes</taxon>
        <taxon>Eurotiomycetidae</taxon>
        <taxon>Eurotiales</taxon>
        <taxon>Aspergillaceae</taxon>
        <taxon>Aspergillus</taxon>
        <taxon>Aspergillus subgen. Fumigati</taxon>
    </lineage>
</organism>